<dbReference type="PRINTS" id="PR00034">
    <property type="entry name" value="HTHCRP"/>
</dbReference>
<keyword evidence="1" id="KW-0805">Transcription regulation</keyword>
<dbReference type="OrthoDB" id="667966at2"/>
<feature type="domain" description="HTH crp-type" evidence="5">
    <location>
        <begin position="155"/>
        <end position="230"/>
    </location>
</feature>
<dbReference type="RefSeq" id="WP_055683707.1">
    <property type="nucleotide sequence ID" value="NZ_CANMUL010000010.1"/>
</dbReference>
<feature type="domain" description="Cyclic nucleotide-binding" evidence="4">
    <location>
        <begin position="24"/>
        <end position="93"/>
    </location>
</feature>
<dbReference type="Gene3D" id="2.60.120.10">
    <property type="entry name" value="Jelly Rolls"/>
    <property type="match status" value="1"/>
</dbReference>
<dbReference type="STRING" id="282197.SAMN04488517_10894"/>
<dbReference type="AlphaFoldDB" id="A0A0M6XUD2"/>
<proteinExistence type="predicted"/>
<dbReference type="Pfam" id="PF13545">
    <property type="entry name" value="HTH_Crp_2"/>
    <property type="match status" value="1"/>
</dbReference>
<dbReference type="Pfam" id="PF00027">
    <property type="entry name" value="cNMP_binding"/>
    <property type="match status" value="1"/>
</dbReference>
<evidence type="ECO:0000256" key="3">
    <source>
        <dbReference type="ARBA" id="ARBA00023163"/>
    </source>
</evidence>
<dbReference type="PROSITE" id="PS51063">
    <property type="entry name" value="HTH_CRP_2"/>
    <property type="match status" value="1"/>
</dbReference>
<dbReference type="InterPro" id="IPR018490">
    <property type="entry name" value="cNMP-bd_dom_sf"/>
</dbReference>
<name>A0A0M6XUD2_9RHOB</name>
<evidence type="ECO:0000256" key="2">
    <source>
        <dbReference type="ARBA" id="ARBA00023125"/>
    </source>
</evidence>
<dbReference type="SUPFAM" id="SSF46785">
    <property type="entry name" value="Winged helix' DNA-binding domain"/>
    <property type="match status" value="1"/>
</dbReference>
<dbReference type="InterPro" id="IPR036388">
    <property type="entry name" value="WH-like_DNA-bd_sf"/>
</dbReference>
<dbReference type="InterPro" id="IPR050397">
    <property type="entry name" value="Env_Response_Regulators"/>
</dbReference>
<evidence type="ECO:0000313" key="6">
    <source>
        <dbReference type="EMBL" id="CTQ34342.1"/>
    </source>
</evidence>
<gene>
    <name evidence="6" type="primary">fixK_2</name>
    <name evidence="6" type="ORF">JAN5088_03137</name>
</gene>
<dbReference type="CDD" id="cd00092">
    <property type="entry name" value="HTH_CRP"/>
    <property type="match status" value="1"/>
</dbReference>
<keyword evidence="7" id="KW-1185">Reference proteome</keyword>
<sequence>MRKDIHSSAIPVICRECEARHGGICSVLEPDELLRLGRQARRREVPAGTELISAGVPVDTFANILSGVVKLTKLLPDGRQQIVGLKFAPDFLGRPFAEASNVSAVAASTVRLCVFPRSDLEDMAQRSHAFEHRLHTQSLRELDDAREWLMILGQKSASQKLASFLLLLGTHIDPRVAGFSNVIDLPWTRSDIAEFLGLTMETVSRQLAHLRNAEVISIEKNRHVTVLDQAALRAEAGL</sequence>
<dbReference type="EMBL" id="CXPG01000021">
    <property type="protein sequence ID" value="CTQ34342.1"/>
    <property type="molecule type" value="Genomic_DNA"/>
</dbReference>
<dbReference type="InterPro" id="IPR014710">
    <property type="entry name" value="RmlC-like_jellyroll"/>
</dbReference>
<dbReference type="Gene3D" id="1.10.10.10">
    <property type="entry name" value="Winged helix-like DNA-binding domain superfamily/Winged helix DNA-binding domain"/>
    <property type="match status" value="1"/>
</dbReference>
<keyword evidence="2" id="KW-0238">DNA-binding</keyword>
<dbReference type="InterPro" id="IPR036390">
    <property type="entry name" value="WH_DNA-bd_sf"/>
</dbReference>
<evidence type="ECO:0000259" key="4">
    <source>
        <dbReference type="PROSITE" id="PS50042"/>
    </source>
</evidence>
<dbReference type="SUPFAM" id="SSF51206">
    <property type="entry name" value="cAMP-binding domain-like"/>
    <property type="match status" value="1"/>
</dbReference>
<protein>
    <submittedName>
        <fullName evidence="6">Nitrogen fixation regulation protein FixK</fullName>
    </submittedName>
</protein>
<dbReference type="GO" id="GO:0003677">
    <property type="term" value="F:DNA binding"/>
    <property type="evidence" value="ECO:0007669"/>
    <property type="project" value="UniProtKB-KW"/>
</dbReference>
<keyword evidence="3" id="KW-0804">Transcription</keyword>
<dbReference type="Proteomes" id="UP000048908">
    <property type="component" value="Unassembled WGS sequence"/>
</dbReference>
<organism evidence="6 7">
    <name type="scientific">Jannaschia rubra</name>
    <dbReference type="NCBI Taxonomy" id="282197"/>
    <lineage>
        <taxon>Bacteria</taxon>
        <taxon>Pseudomonadati</taxon>
        <taxon>Pseudomonadota</taxon>
        <taxon>Alphaproteobacteria</taxon>
        <taxon>Rhodobacterales</taxon>
        <taxon>Roseobacteraceae</taxon>
        <taxon>Jannaschia</taxon>
    </lineage>
</organism>
<dbReference type="InterPro" id="IPR012318">
    <property type="entry name" value="HTH_CRP"/>
</dbReference>
<dbReference type="PROSITE" id="PS50042">
    <property type="entry name" value="CNMP_BINDING_3"/>
    <property type="match status" value="1"/>
</dbReference>
<reference evidence="6 7" key="1">
    <citation type="submission" date="2015-07" db="EMBL/GenBank/DDBJ databases">
        <authorList>
            <person name="Noorani M."/>
        </authorList>
    </citation>
    <scope>NUCLEOTIDE SEQUENCE [LARGE SCALE GENOMIC DNA]</scope>
    <source>
        <strain evidence="6 7">CECT 5088</strain>
    </source>
</reference>
<dbReference type="InterPro" id="IPR000595">
    <property type="entry name" value="cNMP-bd_dom"/>
</dbReference>
<dbReference type="PANTHER" id="PTHR24567">
    <property type="entry name" value="CRP FAMILY TRANSCRIPTIONAL REGULATORY PROTEIN"/>
    <property type="match status" value="1"/>
</dbReference>
<dbReference type="GO" id="GO:0005829">
    <property type="term" value="C:cytosol"/>
    <property type="evidence" value="ECO:0007669"/>
    <property type="project" value="TreeGrafter"/>
</dbReference>
<dbReference type="CDD" id="cd00038">
    <property type="entry name" value="CAP_ED"/>
    <property type="match status" value="1"/>
</dbReference>
<accession>A0A0M6XUD2</accession>
<evidence type="ECO:0000259" key="5">
    <source>
        <dbReference type="PROSITE" id="PS51063"/>
    </source>
</evidence>
<dbReference type="PANTHER" id="PTHR24567:SF75">
    <property type="entry name" value="FUMARATE AND NITRATE REDUCTION REGULATORY PROTEIN"/>
    <property type="match status" value="1"/>
</dbReference>
<dbReference type="GO" id="GO:0003700">
    <property type="term" value="F:DNA-binding transcription factor activity"/>
    <property type="evidence" value="ECO:0007669"/>
    <property type="project" value="TreeGrafter"/>
</dbReference>
<dbReference type="SMART" id="SM00100">
    <property type="entry name" value="cNMP"/>
    <property type="match status" value="1"/>
</dbReference>
<evidence type="ECO:0000256" key="1">
    <source>
        <dbReference type="ARBA" id="ARBA00023015"/>
    </source>
</evidence>
<dbReference type="SMART" id="SM00419">
    <property type="entry name" value="HTH_CRP"/>
    <property type="match status" value="1"/>
</dbReference>
<evidence type="ECO:0000313" key="7">
    <source>
        <dbReference type="Proteomes" id="UP000048908"/>
    </source>
</evidence>